<dbReference type="InterPro" id="IPR018750">
    <property type="entry name" value="DUF2306_membrane"/>
</dbReference>
<feature type="transmembrane region" description="Helical" evidence="1">
    <location>
        <begin position="69"/>
        <end position="88"/>
    </location>
</feature>
<accession>A0ABT5F7W4</accession>
<feature type="transmembrane region" description="Helical" evidence="1">
    <location>
        <begin position="6"/>
        <end position="28"/>
    </location>
</feature>
<keyword evidence="3" id="KW-1185">Reference proteome</keyword>
<proteinExistence type="predicted"/>
<reference evidence="2 3" key="1">
    <citation type="submission" date="2023-01" db="EMBL/GenBank/DDBJ databases">
        <title>Psychrosphaera sp. nov., isolated from marine algae.</title>
        <authorList>
            <person name="Bayburt H."/>
            <person name="Choi B.J."/>
            <person name="Kim J.M."/>
            <person name="Choi D.G."/>
            <person name="Jeon C.O."/>
        </authorList>
    </citation>
    <scope>NUCLEOTIDE SEQUENCE [LARGE SCALE GENOMIC DNA]</scope>
    <source>
        <strain evidence="2 3">G1-22</strain>
    </source>
</reference>
<evidence type="ECO:0000313" key="3">
    <source>
        <dbReference type="Proteomes" id="UP001528411"/>
    </source>
</evidence>
<keyword evidence="1" id="KW-0472">Membrane</keyword>
<dbReference type="EMBL" id="JAQOMS010000002">
    <property type="protein sequence ID" value="MDC2887620.1"/>
    <property type="molecule type" value="Genomic_DNA"/>
</dbReference>
<keyword evidence="1" id="KW-0812">Transmembrane</keyword>
<dbReference type="Proteomes" id="UP001528411">
    <property type="component" value="Unassembled WGS sequence"/>
</dbReference>
<keyword evidence="1" id="KW-1133">Transmembrane helix</keyword>
<feature type="transmembrane region" description="Helical" evidence="1">
    <location>
        <begin position="40"/>
        <end position="63"/>
    </location>
</feature>
<evidence type="ECO:0000256" key="1">
    <source>
        <dbReference type="SAM" id="Phobius"/>
    </source>
</evidence>
<name>A0ABT5F7W4_9GAMM</name>
<gene>
    <name evidence="2" type="ORF">PN838_00625</name>
</gene>
<feature type="transmembrane region" description="Helical" evidence="1">
    <location>
        <begin position="100"/>
        <end position="118"/>
    </location>
</feature>
<evidence type="ECO:0000313" key="2">
    <source>
        <dbReference type="EMBL" id="MDC2887620.1"/>
    </source>
</evidence>
<organism evidence="2 3">
    <name type="scientific">Psychrosphaera algicola</name>
    <dbReference type="NCBI Taxonomy" id="3023714"/>
    <lineage>
        <taxon>Bacteria</taxon>
        <taxon>Pseudomonadati</taxon>
        <taxon>Pseudomonadota</taxon>
        <taxon>Gammaproteobacteria</taxon>
        <taxon>Alteromonadales</taxon>
        <taxon>Pseudoalteromonadaceae</taxon>
        <taxon>Psychrosphaera</taxon>
    </lineage>
</organism>
<dbReference type="RefSeq" id="WP_272179442.1">
    <property type="nucleotide sequence ID" value="NZ_JAQOMS010000002.1"/>
</dbReference>
<dbReference type="Pfam" id="PF10067">
    <property type="entry name" value="DUF2306"/>
    <property type="match status" value="1"/>
</dbReference>
<sequence length="121" mass="13277">MTYIQLAYLHLATVVPAFFLGTYILFIRKGTPKHKMLGKLYVSFMLATAFITLFMPAVVGPTILNHFGFIHLLSVLVFVTVPLAILAIRKGDVGAHKRHMLGMYVGALLIAGSLAMMLKDG</sequence>
<comment type="caution">
    <text evidence="2">The sequence shown here is derived from an EMBL/GenBank/DDBJ whole genome shotgun (WGS) entry which is preliminary data.</text>
</comment>
<protein>
    <submittedName>
        <fullName evidence="2">DUF2306 domain-containing protein</fullName>
    </submittedName>
</protein>